<gene>
    <name evidence="3" type="ORF">FH965_02190</name>
</gene>
<dbReference type="AlphaFoldDB" id="A0A516R1H9"/>
<feature type="domain" description="Knr4/Smi1-like" evidence="2">
    <location>
        <begin position="16"/>
        <end position="126"/>
    </location>
</feature>
<dbReference type="Proteomes" id="UP000316806">
    <property type="component" value="Chromosome"/>
</dbReference>
<evidence type="ECO:0000313" key="3">
    <source>
        <dbReference type="EMBL" id="QDQ09513.1"/>
    </source>
</evidence>
<evidence type="ECO:0000313" key="4">
    <source>
        <dbReference type="Proteomes" id="UP000316806"/>
    </source>
</evidence>
<evidence type="ECO:0000256" key="1">
    <source>
        <dbReference type="SAM" id="MobiDB-lite"/>
    </source>
</evidence>
<dbReference type="InterPro" id="IPR037883">
    <property type="entry name" value="Knr4/Smi1-like_sf"/>
</dbReference>
<evidence type="ECO:0000259" key="2">
    <source>
        <dbReference type="Pfam" id="PF09346"/>
    </source>
</evidence>
<protein>
    <submittedName>
        <fullName evidence="3">SMI1/KNR4 family protein</fullName>
    </submittedName>
</protein>
<feature type="region of interest" description="Disordered" evidence="1">
    <location>
        <begin position="122"/>
        <end position="152"/>
    </location>
</feature>
<accession>A0A516R1H9</accession>
<name>A0A516R1H9_STRST</name>
<sequence>MAGRAHPSHVRRTPAPAERAAVAAAERAIGQSFPEPLVESPLRHDGMDHYDLLPPFWSLLGAQDIAEAWQRSMKICGDDLATAEEGDPEGEYGPWWHAQWIPFAANGAGDYLVIDQRPSARRGRIGTADHERGRRSRTTGPPRSRTLQARPASQGRAVRQLVGLALCRSVPGLLAPA</sequence>
<dbReference type="SUPFAM" id="SSF160631">
    <property type="entry name" value="SMI1/KNR4-like"/>
    <property type="match status" value="1"/>
</dbReference>
<dbReference type="EMBL" id="CP040916">
    <property type="protein sequence ID" value="QDQ09513.1"/>
    <property type="molecule type" value="Genomic_DNA"/>
</dbReference>
<organism evidence="3 4">
    <name type="scientific">Streptomyces spectabilis</name>
    <dbReference type="NCBI Taxonomy" id="68270"/>
    <lineage>
        <taxon>Bacteria</taxon>
        <taxon>Bacillati</taxon>
        <taxon>Actinomycetota</taxon>
        <taxon>Actinomycetes</taxon>
        <taxon>Kitasatosporales</taxon>
        <taxon>Streptomycetaceae</taxon>
        <taxon>Streptomyces</taxon>
    </lineage>
</organism>
<dbReference type="Pfam" id="PF09346">
    <property type="entry name" value="SMI1_KNR4"/>
    <property type="match status" value="1"/>
</dbReference>
<dbReference type="InterPro" id="IPR018958">
    <property type="entry name" value="Knr4/Smi1-like_dom"/>
</dbReference>
<dbReference type="RefSeq" id="WP_144001091.1">
    <property type="nucleotide sequence ID" value="NZ_CP040916.1"/>
</dbReference>
<reference evidence="3 4" key="1">
    <citation type="journal article" date="2019" name="J. Ind. Microbiol. Biotechnol.">
        <title>The complete genomic sequence of Streptomyces spectabilis NRRL-2792 and identification of secondary metabolite biosynthetic gene clusters.</title>
        <authorList>
            <person name="Sinha A."/>
            <person name="Phillips-Salemka S."/>
            <person name="Niraula T.A."/>
            <person name="Short K.A."/>
            <person name="Niraula N.P."/>
        </authorList>
    </citation>
    <scope>NUCLEOTIDE SEQUENCE [LARGE SCALE GENOMIC DNA]</scope>
    <source>
        <strain evidence="3 4">NRRL 2792</strain>
    </source>
</reference>
<proteinExistence type="predicted"/>